<evidence type="ECO:0000256" key="1">
    <source>
        <dbReference type="ARBA" id="ARBA00023015"/>
    </source>
</evidence>
<keyword evidence="7" id="KW-1185">Reference proteome</keyword>
<accession>A0ABM9AHA6</accession>
<keyword evidence="1" id="KW-0805">Transcription regulation</keyword>
<evidence type="ECO:0000256" key="4">
    <source>
        <dbReference type="PROSITE-ProRule" id="PRU00335"/>
    </source>
</evidence>
<sequence>MPSTAKAPALKKSPRRTQERAEVTRAKLLEAAARLFSEQGFDGVSIRDIENSADVKRGILAYHFSDKETMWMSAVDETFGNMRHQFDQRLEILKDLSDYESIRFLIRYYVRFHANNPILSRIMSQEATNDSWRIRYLIKGHIGPATQGIKKLVMDTQGIEELAFINWYYIMVSASSTIFSFAPECKLLFNVDPQEEAMVEAHADMLVSMLLKD</sequence>
<dbReference type="InterPro" id="IPR050109">
    <property type="entry name" value="HTH-type_TetR-like_transc_reg"/>
</dbReference>
<organism evidence="6 7">
    <name type="scientific">Sinobacterium norvegicum</name>
    <dbReference type="NCBI Taxonomy" id="1641715"/>
    <lineage>
        <taxon>Bacteria</taxon>
        <taxon>Pseudomonadati</taxon>
        <taxon>Pseudomonadota</taxon>
        <taxon>Gammaproteobacteria</taxon>
        <taxon>Cellvibrionales</taxon>
        <taxon>Spongiibacteraceae</taxon>
        <taxon>Sinobacterium</taxon>
    </lineage>
</organism>
<dbReference type="InterPro" id="IPR036271">
    <property type="entry name" value="Tet_transcr_reg_TetR-rel_C_sf"/>
</dbReference>
<reference evidence="6" key="1">
    <citation type="submission" date="2021-12" db="EMBL/GenBank/DDBJ databases">
        <authorList>
            <person name="Rodrigo-Torres L."/>
            <person name="Arahal R. D."/>
            <person name="Lucena T."/>
        </authorList>
    </citation>
    <scope>NUCLEOTIDE SEQUENCE</scope>
    <source>
        <strain evidence="6">CECT 8267</strain>
    </source>
</reference>
<evidence type="ECO:0000256" key="3">
    <source>
        <dbReference type="ARBA" id="ARBA00023163"/>
    </source>
</evidence>
<comment type="caution">
    <text evidence="6">The sequence shown here is derived from an EMBL/GenBank/DDBJ whole genome shotgun (WGS) entry which is preliminary data.</text>
</comment>
<dbReference type="RefSeq" id="WP_237444829.1">
    <property type="nucleotide sequence ID" value="NZ_CAKLPX010000002.1"/>
</dbReference>
<evidence type="ECO:0000259" key="5">
    <source>
        <dbReference type="PROSITE" id="PS50977"/>
    </source>
</evidence>
<gene>
    <name evidence="6" type="ORF">SIN8267_02251</name>
</gene>
<proteinExistence type="predicted"/>
<keyword evidence="2 4" id="KW-0238">DNA-binding</keyword>
<keyword evidence="3" id="KW-0804">Transcription</keyword>
<dbReference type="PRINTS" id="PR00455">
    <property type="entry name" value="HTHTETR"/>
</dbReference>
<feature type="DNA-binding region" description="H-T-H motif" evidence="4">
    <location>
        <begin position="45"/>
        <end position="64"/>
    </location>
</feature>
<dbReference type="SUPFAM" id="SSF46689">
    <property type="entry name" value="Homeodomain-like"/>
    <property type="match status" value="1"/>
</dbReference>
<dbReference type="Pfam" id="PF00440">
    <property type="entry name" value="TetR_N"/>
    <property type="match status" value="1"/>
</dbReference>
<dbReference type="InterPro" id="IPR001647">
    <property type="entry name" value="HTH_TetR"/>
</dbReference>
<evidence type="ECO:0000313" key="7">
    <source>
        <dbReference type="Proteomes" id="UP000838100"/>
    </source>
</evidence>
<feature type="domain" description="HTH tetR-type" evidence="5">
    <location>
        <begin position="22"/>
        <end position="82"/>
    </location>
</feature>
<dbReference type="Pfam" id="PF17938">
    <property type="entry name" value="TetR_C_29"/>
    <property type="match status" value="1"/>
</dbReference>
<dbReference type="InterPro" id="IPR009057">
    <property type="entry name" value="Homeodomain-like_sf"/>
</dbReference>
<evidence type="ECO:0000256" key="2">
    <source>
        <dbReference type="ARBA" id="ARBA00023125"/>
    </source>
</evidence>
<dbReference type="PROSITE" id="PS50977">
    <property type="entry name" value="HTH_TETR_2"/>
    <property type="match status" value="1"/>
</dbReference>
<protein>
    <recommendedName>
        <fullName evidence="5">HTH tetR-type domain-containing protein</fullName>
    </recommendedName>
</protein>
<name>A0ABM9AHA6_9GAMM</name>
<dbReference type="InterPro" id="IPR041474">
    <property type="entry name" value="NicS_C"/>
</dbReference>
<dbReference type="Proteomes" id="UP000838100">
    <property type="component" value="Unassembled WGS sequence"/>
</dbReference>
<evidence type="ECO:0000313" key="6">
    <source>
        <dbReference type="EMBL" id="CAH0992135.1"/>
    </source>
</evidence>
<dbReference type="PANTHER" id="PTHR30055">
    <property type="entry name" value="HTH-TYPE TRANSCRIPTIONAL REGULATOR RUTR"/>
    <property type="match status" value="1"/>
</dbReference>
<dbReference type="PANTHER" id="PTHR30055:SF234">
    <property type="entry name" value="HTH-TYPE TRANSCRIPTIONAL REGULATOR BETI"/>
    <property type="match status" value="1"/>
</dbReference>
<dbReference type="Gene3D" id="1.10.357.10">
    <property type="entry name" value="Tetracycline Repressor, domain 2"/>
    <property type="match status" value="1"/>
</dbReference>
<dbReference type="SUPFAM" id="SSF48498">
    <property type="entry name" value="Tetracyclin repressor-like, C-terminal domain"/>
    <property type="match status" value="1"/>
</dbReference>
<dbReference type="EMBL" id="CAKLPX010000002">
    <property type="protein sequence ID" value="CAH0992135.1"/>
    <property type="molecule type" value="Genomic_DNA"/>
</dbReference>